<dbReference type="Gene3D" id="3.90.220.20">
    <property type="entry name" value="DNA methylase specificity domains"/>
    <property type="match status" value="1"/>
</dbReference>
<dbReference type="PANTHER" id="PTHR30408">
    <property type="entry name" value="TYPE-1 RESTRICTION ENZYME ECOKI SPECIFICITY PROTEIN"/>
    <property type="match status" value="1"/>
</dbReference>
<evidence type="ECO:0000313" key="6">
    <source>
        <dbReference type="Proteomes" id="UP000321039"/>
    </source>
</evidence>
<dbReference type="InterPro" id="IPR052021">
    <property type="entry name" value="Type-I_RS_S_subunit"/>
</dbReference>
<dbReference type="GO" id="GO:0003677">
    <property type="term" value="F:DNA binding"/>
    <property type="evidence" value="ECO:0007669"/>
    <property type="project" value="UniProtKB-KW"/>
</dbReference>
<evidence type="ECO:0000256" key="1">
    <source>
        <dbReference type="ARBA" id="ARBA00010923"/>
    </source>
</evidence>
<dbReference type="Proteomes" id="UP000321039">
    <property type="component" value="Unassembled WGS sequence"/>
</dbReference>
<comment type="caution">
    <text evidence="5">The sequence shown here is derived from an EMBL/GenBank/DDBJ whole genome shotgun (WGS) entry which is preliminary data.</text>
</comment>
<dbReference type="GO" id="GO:0009307">
    <property type="term" value="P:DNA restriction-modification system"/>
    <property type="evidence" value="ECO:0007669"/>
    <property type="project" value="UniProtKB-KW"/>
</dbReference>
<dbReference type="Pfam" id="PF01420">
    <property type="entry name" value="Methylase_S"/>
    <property type="match status" value="1"/>
</dbReference>
<accession>A0A5C8ZKX1</accession>
<gene>
    <name evidence="5" type="ORF">FV139_20560</name>
</gene>
<evidence type="ECO:0000313" key="5">
    <source>
        <dbReference type="EMBL" id="TXS89088.1"/>
    </source>
</evidence>
<organism evidence="5 6">
    <name type="scientific">Parahaliea maris</name>
    <dbReference type="NCBI Taxonomy" id="2716870"/>
    <lineage>
        <taxon>Bacteria</taxon>
        <taxon>Pseudomonadati</taxon>
        <taxon>Pseudomonadota</taxon>
        <taxon>Gammaproteobacteria</taxon>
        <taxon>Cellvibrionales</taxon>
        <taxon>Halieaceae</taxon>
        <taxon>Parahaliea</taxon>
    </lineage>
</organism>
<keyword evidence="5" id="KW-0255">Endonuclease</keyword>
<sequence length="244" mass="27448">MDRARALTEKNLKNARELFESYLQQVFGQSGEGWNTSKLKSITSKIGSGATPKGGKAAYKVEGISLIRSMNVYDRRFLEKDLAFIDDDQAEKLSNVIVEKNDVLLNITGASVARCALAPEEFLPARVNQHVSIIRVNQEELLPAFLNYALTSKFYKDQLLGIGESGSTRQAITKKQIEEFEVSYPLSLDQQTRFIQQLELLESHVKEVQCIYEKKLHSLDELKKSILQMAFIGELTKDSKEAAA</sequence>
<keyword evidence="5" id="KW-0378">Hydrolase</keyword>
<dbReference type="GO" id="GO:0004519">
    <property type="term" value="F:endonuclease activity"/>
    <property type="evidence" value="ECO:0007669"/>
    <property type="project" value="UniProtKB-KW"/>
</dbReference>
<dbReference type="InterPro" id="IPR000055">
    <property type="entry name" value="Restrct_endonuc_typeI_TRD"/>
</dbReference>
<feature type="domain" description="Type I restriction modification DNA specificity" evidence="4">
    <location>
        <begin position="32"/>
        <end position="192"/>
    </location>
</feature>
<proteinExistence type="inferred from homology"/>
<comment type="similarity">
    <text evidence="1">Belongs to the type-I restriction system S methylase family.</text>
</comment>
<evidence type="ECO:0000256" key="3">
    <source>
        <dbReference type="ARBA" id="ARBA00023125"/>
    </source>
</evidence>
<protein>
    <submittedName>
        <fullName evidence="5">Restriction endonuclease subunit S</fullName>
    </submittedName>
</protein>
<keyword evidence="6" id="KW-1185">Reference proteome</keyword>
<dbReference type="EMBL" id="VRZA01000012">
    <property type="protein sequence ID" value="TXS89088.1"/>
    <property type="molecule type" value="Genomic_DNA"/>
</dbReference>
<dbReference type="PANTHER" id="PTHR30408:SF12">
    <property type="entry name" value="TYPE I RESTRICTION ENZYME MJAVIII SPECIFICITY SUBUNIT"/>
    <property type="match status" value="1"/>
</dbReference>
<name>A0A5C8ZKX1_9GAMM</name>
<evidence type="ECO:0000259" key="4">
    <source>
        <dbReference type="Pfam" id="PF01420"/>
    </source>
</evidence>
<dbReference type="SUPFAM" id="SSF116734">
    <property type="entry name" value="DNA methylase specificity domain"/>
    <property type="match status" value="1"/>
</dbReference>
<reference evidence="5 6" key="1">
    <citation type="submission" date="2019-08" db="EMBL/GenBank/DDBJ databases">
        <title>Parahaliea maris sp. nov., isolated from the surface seawater.</title>
        <authorList>
            <person name="Liu Y."/>
        </authorList>
    </citation>
    <scope>NUCLEOTIDE SEQUENCE [LARGE SCALE GENOMIC DNA]</scope>
    <source>
        <strain evidence="5 6">HSLHS9</strain>
    </source>
</reference>
<dbReference type="AlphaFoldDB" id="A0A5C8ZKX1"/>
<keyword evidence="5" id="KW-0540">Nuclease</keyword>
<keyword evidence="3" id="KW-0238">DNA-binding</keyword>
<dbReference type="InterPro" id="IPR044946">
    <property type="entry name" value="Restrct_endonuc_typeI_TRD_sf"/>
</dbReference>
<evidence type="ECO:0000256" key="2">
    <source>
        <dbReference type="ARBA" id="ARBA00022747"/>
    </source>
</evidence>
<keyword evidence="2" id="KW-0680">Restriction system</keyword>